<evidence type="ECO:0000256" key="8">
    <source>
        <dbReference type="ARBA" id="ARBA00023002"/>
    </source>
</evidence>
<evidence type="ECO:0000256" key="10">
    <source>
        <dbReference type="ARBA" id="ARBA00023098"/>
    </source>
</evidence>
<keyword evidence="11 14" id="KW-0275">Fatty acid biosynthesis</keyword>
<dbReference type="SUPFAM" id="SSF49723">
    <property type="entry name" value="Lipase/lipooxygenase domain (PLAT/LH2 domain)"/>
    <property type="match status" value="1"/>
</dbReference>
<dbReference type="FunFam" id="1.20.245.10:FF:000002">
    <property type="entry name" value="Lipoxygenase"/>
    <property type="match status" value="1"/>
</dbReference>
<dbReference type="PROSITE" id="PS00081">
    <property type="entry name" value="LIPOXYGENASE_2"/>
    <property type="match status" value="1"/>
</dbReference>
<dbReference type="PROSITE" id="PS50095">
    <property type="entry name" value="PLAT"/>
    <property type="match status" value="1"/>
</dbReference>
<dbReference type="PRINTS" id="PR00087">
    <property type="entry name" value="LIPOXYGENASE"/>
</dbReference>
<evidence type="ECO:0000313" key="17">
    <source>
        <dbReference type="EMBL" id="KAK9277231.1"/>
    </source>
</evidence>
<dbReference type="Gene3D" id="4.10.375.10">
    <property type="entry name" value="Lipoxygenase-1, Domain 2"/>
    <property type="match status" value="1"/>
</dbReference>
<dbReference type="EC" id="1.13.11.-" evidence="14"/>
<evidence type="ECO:0000256" key="2">
    <source>
        <dbReference type="ARBA" id="ARBA00009419"/>
    </source>
</evidence>
<dbReference type="Proteomes" id="UP001415857">
    <property type="component" value="Unassembled WGS sequence"/>
</dbReference>
<dbReference type="AlphaFoldDB" id="A0AAP0RJC0"/>
<evidence type="ECO:0000256" key="9">
    <source>
        <dbReference type="ARBA" id="ARBA00023004"/>
    </source>
</evidence>
<evidence type="ECO:0000259" key="16">
    <source>
        <dbReference type="PROSITE" id="PS51393"/>
    </source>
</evidence>
<dbReference type="FunFam" id="3.10.450.60:FF:000002">
    <property type="entry name" value="Lipoxygenase"/>
    <property type="match status" value="1"/>
</dbReference>
<keyword evidence="6" id="KW-0276">Fatty acid metabolism</keyword>
<keyword evidence="9 13" id="KW-0408">Iron</keyword>
<organism evidence="17 18">
    <name type="scientific">Liquidambar formosana</name>
    <name type="common">Formosan gum</name>
    <dbReference type="NCBI Taxonomy" id="63359"/>
    <lineage>
        <taxon>Eukaryota</taxon>
        <taxon>Viridiplantae</taxon>
        <taxon>Streptophyta</taxon>
        <taxon>Embryophyta</taxon>
        <taxon>Tracheophyta</taxon>
        <taxon>Spermatophyta</taxon>
        <taxon>Magnoliopsida</taxon>
        <taxon>eudicotyledons</taxon>
        <taxon>Gunneridae</taxon>
        <taxon>Pentapetalae</taxon>
        <taxon>Saxifragales</taxon>
        <taxon>Altingiaceae</taxon>
        <taxon>Liquidambar</taxon>
    </lineage>
</organism>
<comment type="caution">
    <text evidence="17">The sequence shown here is derived from an EMBL/GenBank/DDBJ whole genome shotgun (WGS) entry which is preliminary data.</text>
</comment>
<evidence type="ECO:0000256" key="6">
    <source>
        <dbReference type="ARBA" id="ARBA00022832"/>
    </source>
</evidence>
<evidence type="ECO:0000256" key="5">
    <source>
        <dbReference type="ARBA" id="ARBA00022767"/>
    </source>
</evidence>
<gene>
    <name evidence="17" type="ORF">L1049_006770</name>
</gene>
<dbReference type="InterPro" id="IPR020834">
    <property type="entry name" value="LipOase_CS"/>
</dbReference>
<dbReference type="PRINTS" id="PR00468">
    <property type="entry name" value="PLTLPOXGNASE"/>
</dbReference>
<dbReference type="GO" id="GO:0016702">
    <property type="term" value="F:oxidoreductase activity, acting on single donors with incorporation of molecular oxygen, incorporation of two atoms of oxygen"/>
    <property type="evidence" value="ECO:0007669"/>
    <property type="project" value="InterPro"/>
</dbReference>
<comment type="cofactor">
    <cofactor evidence="1 13">
        <name>Fe cation</name>
        <dbReference type="ChEBI" id="CHEBI:24875"/>
    </cofactor>
</comment>
<dbReference type="GO" id="GO:0006633">
    <property type="term" value="P:fatty acid biosynthetic process"/>
    <property type="evidence" value="ECO:0007669"/>
    <property type="project" value="UniProtKB-KW"/>
</dbReference>
<evidence type="ECO:0000259" key="15">
    <source>
        <dbReference type="PROSITE" id="PS50095"/>
    </source>
</evidence>
<evidence type="ECO:0000313" key="18">
    <source>
        <dbReference type="Proteomes" id="UP001415857"/>
    </source>
</evidence>
<dbReference type="InterPro" id="IPR001024">
    <property type="entry name" value="PLAT/LH2_dom"/>
</dbReference>
<keyword evidence="8 13" id="KW-0560">Oxidoreductase</keyword>
<dbReference type="InterPro" id="IPR013819">
    <property type="entry name" value="LipOase_C"/>
</dbReference>
<evidence type="ECO:0000256" key="13">
    <source>
        <dbReference type="RuleBase" id="RU003974"/>
    </source>
</evidence>
<evidence type="ECO:0000256" key="11">
    <source>
        <dbReference type="ARBA" id="ARBA00023160"/>
    </source>
</evidence>
<comment type="similarity">
    <text evidence="2 13">Belongs to the lipoxygenase family.</text>
</comment>
<keyword evidence="7 13" id="KW-0223">Dioxygenase</keyword>
<dbReference type="PANTHER" id="PTHR11771">
    <property type="entry name" value="LIPOXYGENASE"/>
    <property type="match status" value="1"/>
</dbReference>
<comment type="pathway">
    <text evidence="14">Lipid metabolism; oxylipin biosynthesis.</text>
</comment>
<keyword evidence="4 13" id="KW-0479">Metal-binding</keyword>
<dbReference type="Gene3D" id="2.60.60.20">
    <property type="entry name" value="PLAT/LH2 domain"/>
    <property type="match status" value="1"/>
</dbReference>
<dbReference type="Gene3D" id="3.10.450.60">
    <property type="match status" value="1"/>
</dbReference>
<dbReference type="Gene3D" id="1.20.245.10">
    <property type="entry name" value="Lipoxygenase-1, Domain 5"/>
    <property type="match status" value="1"/>
</dbReference>
<comment type="function">
    <text evidence="14">Plant lipoxygenase may be involved in a number of diverse aspects of plant physiology including growth and development, pest resistance, and senescence or responses to wounding.</text>
</comment>
<feature type="domain" description="Lipoxygenase" evidence="16">
    <location>
        <begin position="227"/>
        <end position="960"/>
    </location>
</feature>
<evidence type="ECO:0000256" key="14">
    <source>
        <dbReference type="RuleBase" id="RU003975"/>
    </source>
</evidence>
<dbReference type="Pfam" id="PF00305">
    <property type="entry name" value="Lipoxygenase"/>
    <property type="match status" value="2"/>
</dbReference>
<dbReference type="PROSITE" id="PS00711">
    <property type="entry name" value="LIPOXYGENASE_1"/>
    <property type="match status" value="1"/>
</dbReference>
<evidence type="ECO:0000256" key="12">
    <source>
        <dbReference type="PROSITE-ProRule" id="PRU00152"/>
    </source>
</evidence>
<keyword evidence="18" id="KW-1185">Reference proteome</keyword>
<evidence type="ECO:0000256" key="7">
    <source>
        <dbReference type="ARBA" id="ARBA00022964"/>
    </source>
</evidence>
<dbReference type="InterPro" id="IPR020833">
    <property type="entry name" value="LipOase_Fe_BS"/>
</dbReference>
<dbReference type="GO" id="GO:0034440">
    <property type="term" value="P:lipid oxidation"/>
    <property type="evidence" value="ECO:0007669"/>
    <property type="project" value="InterPro"/>
</dbReference>
<reference evidence="17 18" key="1">
    <citation type="journal article" date="2024" name="Plant J.">
        <title>Genome sequences and population genomics reveal climatic adaptation and genomic divergence between two closely related sweetgum species.</title>
        <authorList>
            <person name="Xu W.Q."/>
            <person name="Ren C.Q."/>
            <person name="Zhang X.Y."/>
            <person name="Comes H.P."/>
            <person name="Liu X.H."/>
            <person name="Li Y.G."/>
            <person name="Kettle C.J."/>
            <person name="Jalonen R."/>
            <person name="Gaisberger H."/>
            <person name="Ma Y.Z."/>
            <person name="Qiu Y.X."/>
        </authorList>
    </citation>
    <scope>NUCLEOTIDE SEQUENCE [LARGE SCALE GENOMIC DNA]</scope>
    <source>
        <strain evidence="17">Hangzhou</strain>
    </source>
</reference>
<evidence type="ECO:0000256" key="3">
    <source>
        <dbReference type="ARBA" id="ARBA00022516"/>
    </source>
</evidence>
<dbReference type="EMBL" id="JBBPBK010000010">
    <property type="protein sequence ID" value="KAK9277231.1"/>
    <property type="molecule type" value="Genomic_DNA"/>
</dbReference>
<evidence type="ECO:0000256" key="1">
    <source>
        <dbReference type="ARBA" id="ARBA00001962"/>
    </source>
</evidence>
<dbReference type="InterPro" id="IPR000907">
    <property type="entry name" value="LipOase"/>
</dbReference>
<comment type="caution">
    <text evidence="12">Lacks conserved residue(s) required for the propagation of feature annotation.</text>
</comment>
<dbReference type="InterPro" id="IPR036392">
    <property type="entry name" value="PLAT/LH2_dom_sf"/>
</dbReference>
<dbReference type="GO" id="GO:0031408">
    <property type="term" value="P:oxylipin biosynthetic process"/>
    <property type="evidence" value="ECO:0007669"/>
    <property type="project" value="UniProtKB-UniRule"/>
</dbReference>
<proteinExistence type="inferred from homology"/>
<protein>
    <recommendedName>
        <fullName evidence="14">Lipoxygenase</fullName>
        <ecNumber evidence="14">1.13.11.-</ecNumber>
    </recommendedName>
</protein>
<dbReference type="InterPro" id="IPR036226">
    <property type="entry name" value="LipOase_C_sf"/>
</dbReference>
<keyword evidence="5 14" id="KW-0925">Oxylipin biosynthesis</keyword>
<dbReference type="GO" id="GO:0046872">
    <property type="term" value="F:metal ion binding"/>
    <property type="evidence" value="ECO:0007669"/>
    <property type="project" value="UniProtKB-UniRule"/>
</dbReference>
<dbReference type="SUPFAM" id="SSF48484">
    <property type="entry name" value="Lipoxigenase"/>
    <property type="match status" value="1"/>
</dbReference>
<dbReference type="Pfam" id="PF01477">
    <property type="entry name" value="PLAT"/>
    <property type="match status" value="1"/>
</dbReference>
<dbReference type="SMART" id="SM00308">
    <property type="entry name" value="LH2"/>
    <property type="match status" value="1"/>
</dbReference>
<feature type="domain" description="PLAT" evidence="15">
    <location>
        <begin position="99"/>
        <end position="224"/>
    </location>
</feature>
<dbReference type="PROSITE" id="PS51393">
    <property type="entry name" value="LIPOXYGENASE_3"/>
    <property type="match status" value="1"/>
</dbReference>
<keyword evidence="10" id="KW-0443">Lipid metabolism</keyword>
<dbReference type="Gene3D" id="4.10.372.10">
    <property type="entry name" value="Lipoxygenase-1, Domain 3"/>
    <property type="match status" value="1"/>
</dbReference>
<keyword evidence="3 14" id="KW-0444">Lipid biosynthesis</keyword>
<sequence length="960" mass="108286">MFIAQPTSLLKSDISASPVRLRAEVAGARKNGKLRTTSISGFRSRVTGTRPVKAVISSGDKAVEAATPAETKDLNGSLVSSSSSNEIDVRAVITIRKKMKEKINEKIEDQWESFINGIGQGILIQLISEEIDPVTQSGKSVESSVRGWLPKPSNHLHIVEYAANFTVPFDFGCPGAVLITNLHGKEFYLMEIVIHGFDGGPIFFPANSWIHSRKDNPESRIIFKNNAYLPSQTPAGLKDLRREDLLSIRGNGKGERKPYDRIYDYAPYNDLGNPDKDSDLARPVLGGEERPYPRRCRTGRPPTKCGISFLLYYRVILCLVSVCLLVVLHYNHLPIAFTGIRTDPCSESRIEKPHPVYVPRDETFEEIKQDTFSAGRMKALLHNLIPSIAATLSSSDISFKCFSDIDKLYNDGVLLKDEEHNDEAENMFLSKMMKQVLSVGEKLLKYEIPAIIKRDRFAWLRDNEFARQALAGVNPVNIEILKEFPILSKLDHAVYGPPESAITKELIEQELNGMSVEEAIEKKRLFILDYHDILLPFIKKMNSLPGRKAYASRTVLFYNQTGFLRPIAIELSLPPTPSLPQNKRVYTHGHDATTHWIWKLAKAHVCSNDAGIHQLVNHWLRTHASMEPYIIATHRQLSSMHPIYKLLHPHMRYTLEINALARQSLINGGGIIEASFSPGKYAMELSSAAYKSMWRFDMEALPADLIRRGMAVEDPSMPCGVRLVIEDYPYAADGLLIWSAIKEWVESYVEHFYSEPNTVTSDVELQAWWSEIKNKGHFDKRNEPWWPTLNTKEDLSGILTIMIWIASGQHAAINFGQYPFGGYVPNRPTLMRKLIPQENNPDFEKFLLNPQNTFLSSLPTQLQATKVMAVQDTLSTHSPDEEYLGQVHQIHSHWINDHEILDLFNRFSAKLEEIEEIINGRNKNIHLRNRSGAGVPPYELLLPSSGPGVTGRGVPNSISI</sequence>
<evidence type="ECO:0000256" key="4">
    <source>
        <dbReference type="ARBA" id="ARBA00022723"/>
    </source>
</evidence>
<accession>A0AAP0RJC0</accession>
<dbReference type="InterPro" id="IPR001246">
    <property type="entry name" value="LipOase_plant"/>
</dbReference>
<name>A0AAP0RJC0_LIQFO</name>
<dbReference type="InterPro" id="IPR027433">
    <property type="entry name" value="Lipoxygenase_dom_3"/>
</dbReference>